<feature type="active site" description="Proton acceptor" evidence="4">
    <location>
        <position position="353"/>
    </location>
</feature>
<sequence length="378" mass="41982">MTPFRVRIEAADVDDLRDRLRRTRWPDAETDPSQGVPLAELVDLCGYWAQQYDPWRIERRLNIFPQELLDIGGTRLHVVHARSADPAAVPLLLTHGWPGSVLEFLDVIGPLTAPDHGRAFHVICPSLPGYGFSPPPRETGWGIERIADAWAELMSALGYERFLASGGDWGTSITTELALRHPARLLGIHLTPPLVAAGDPPWTAGEQEAVRLLEAAVDDGAGYTEQQRTRPQTLGYALTDSPAGQLAWILERFRSWVDTAGTGDLWSVLTRDQVLDDVTLYWLTRTAASSARLYWESIGTVQQRLSSPPGPADLVRVPTACSVFRDVPRPSRRWAERRFPDIRYFSEPVRGGHFAAMEQPGIFVDEVRAGFDAILGPP</sequence>
<dbReference type="PIRSF" id="PIRSF001112">
    <property type="entry name" value="Epoxide_hydrolase"/>
    <property type="match status" value="1"/>
</dbReference>
<reference evidence="6 7" key="1">
    <citation type="submission" date="2019-11" db="EMBL/GenBank/DDBJ databases">
        <authorList>
            <person name="Jiang L.-Q."/>
        </authorList>
    </citation>
    <scope>NUCLEOTIDE SEQUENCE [LARGE SCALE GENOMIC DNA]</scope>
    <source>
        <strain evidence="6 7">YIM 132087</strain>
    </source>
</reference>
<dbReference type="RefSeq" id="WP_154769639.1">
    <property type="nucleotide sequence ID" value="NZ_WLYK01000006.1"/>
</dbReference>
<dbReference type="InterPro" id="IPR029058">
    <property type="entry name" value="AB_hydrolase_fold"/>
</dbReference>
<organism evidence="6 7">
    <name type="scientific">Nakamurella alba</name>
    <dbReference type="NCBI Taxonomy" id="2665158"/>
    <lineage>
        <taxon>Bacteria</taxon>
        <taxon>Bacillati</taxon>
        <taxon>Actinomycetota</taxon>
        <taxon>Actinomycetes</taxon>
        <taxon>Nakamurellales</taxon>
        <taxon>Nakamurellaceae</taxon>
        <taxon>Nakamurella</taxon>
    </lineage>
</organism>
<evidence type="ECO:0000256" key="4">
    <source>
        <dbReference type="PIRSR" id="PIRSR001112-1"/>
    </source>
</evidence>
<evidence type="ECO:0000256" key="2">
    <source>
        <dbReference type="ARBA" id="ARBA00022797"/>
    </source>
</evidence>
<evidence type="ECO:0000313" key="6">
    <source>
        <dbReference type="EMBL" id="MTD15679.1"/>
    </source>
</evidence>
<comment type="similarity">
    <text evidence="1">Belongs to the peptidase S33 family.</text>
</comment>
<proteinExistence type="inferred from homology"/>
<evidence type="ECO:0000313" key="7">
    <source>
        <dbReference type="Proteomes" id="UP000460221"/>
    </source>
</evidence>
<evidence type="ECO:0000256" key="1">
    <source>
        <dbReference type="ARBA" id="ARBA00010088"/>
    </source>
</evidence>
<dbReference type="GO" id="GO:0004301">
    <property type="term" value="F:epoxide hydrolase activity"/>
    <property type="evidence" value="ECO:0007669"/>
    <property type="project" value="TreeGrafter"/>
</dbReference>
<dbReference type="EMBL" id="WLYK01000006">
    <property type="protein sequence ID" value="MTD15679.1"/>
    <property type="molecule type" value="Genomic_DNA"/>
</dbReference>
<dbReference type="GO" id="GO:0097176">
    <property type="term" value="P:epoxide metabolic process"/>
    <property type="evidence" value="ECO:0007669"/>
    <property type="project" value="TreeGrafter"/>
</dbReference>
<feature type="active site" description="Nucleophile" evidence="4">
    <location>
        <position position="168"/>
    </location>
</feature>
<dbReference type="PANTHER" id="PTHR21661">
    <property type="entry name" value="EPOXIDE HYDROLASE 1-RELATED"/>
    <property type="match status" value="1"/>
</dbReference>
<name>A0A7K1FQP3_9ACTN</name>
<comment type="caution">
    <text evidence="6">The sequence shown here is derived from an EMBL/GenBank/DDBJ whole genome shotgun (WGS) entry which is preliminary data.</text>
</comment>
<dbReference type="PRINTS" id="PR00412">
    <property type="entry name" value="EPOXHYDRLASE"/>
</dbReference>
<accession>A0A7K1FQP3</accession>
<feature type="domain" description="Epoxide hydrolase N-terminal" evidence="5">
    <location>
        <begin position="1"/>
        <end position="104"/>
    </location>
</feature>
<dbReference type="Gene3D" id="3.40.50.1820">
    <property type="entry name" value="alpha/beta hydrolase"/>
    <property type="match status" value="1"/>
</dbReference>
<dbReference type="Pfam" id="PF06441">
    <property type="entry name" value="EHN"/>
    <property type="match status" value="1"/>
</dbReference>
<dbReference type="InterPro" id="IPR000639">
    <property type="entry name" value="Epox_hydrolase-like"/>
</dbReference>
<keyword evidence="7" id="KW-1185">Reference proteome</keyword>
<keyword evidence="2" id="KW-0058">Aromatic hydrocarbons catabolism</keyword>
<gene>
    <name evidence="6" type="ORF">GIS00_17230</name>
</gene>
<dbReference type="AlphaFoldDB" id="A0A7K1FQP3"/>
<dbReference type="SUPFAM" id="SSF53474">
    <property type="entry name" value="alpha/beta-Hydrolases"/>
    <property type="match status" value="1"/>
</dbReference>
<dbReference type="Proteomes" id="UP000460221">
    <property type="component" value="Unassembled WGS sequence"/>
</dbReference>
<dbReference type="InterPro" id="IPR016292">
    <property type="entry name" value="Epoxide_hydrolase"/>
</dbReference>
<evidence type="ECO:0000256" key="3">
    <source>
        <dbReference type="ARBA" id="ARBA00022801"/>
    </source>
</evidence>
<dbReference type="PANTHER" id="PTHR21661:SF35">
    <property type="entry name" value="EPOXIDE HYDROLASE"/>
    <property type="match status" value="1"/>
</dbReference>
<protein>
    <submittedName>
        <fullName evidence="6">Alpha/beta fold hydrolase</fullName>
    </submittedName>
</protein>
<dbReference type="InterPro" id="IPR010497">
    <property type="entry name" value="Epoxide_hydro_N"/>
</dbReference>
<feature type="active site" description="Proton donor" evidence="4">
    <location>
        <position position="294"/>
    </location>
</feature>
<keyword evidence="3 6" id="KW-0378">Hydrolase</keyword>
<evidence type="ECO:0000259" key="5">
    <source>
        <dbReference type="Pfam" id="PF06441"/>
    </source>
</evidence>